<dbReference type="STRING" id="1300345.LF41_1805"/>
<evidence type="ECO:0000256" key="4">
    <source>
        <dbReference type="SAM" id="Phobius"/>
    </source>
</evidence>
<name>A0A0A2WCV5_9GAMM</name>
<keyword evidence="4" id="KW-0472">Membrane</keyword>
<dbReference type="InterPro" id="IPR011712">
    <property type="entry name" value="Sig_transdc_His_kin_sub3_dim/P"/>
</dbReference>
<feature type="transmembrane region" description="Helical" evidence="4">
    <location>
        <begin position="161"/>
        <end position="178"/>
    </location>
</feature>
<keyword evidence="4" id="KW-0812">Transmembrane</keyword>
<feature type="domain" description="Histidine kinase/HSP90-like ATPase" evidence="5">
    <location>
        <begin position="304"/>
        <end position="388"/>
    </location>
</feature>
<evidence type="ECO:0000259" key="6">
    <source>
        <dbReference type="Pfam" id="PF07730"/>
    </source>
</evidence>
<protein>
    <submittedName>
        <fullName evidence="7">Two-component sensor histidine kinase</fullName>
    </submittedName>
</protein>
<dbReference type="GO" id="GO:0016020">
    <property type="term" value="C:membrane"/>
    <property type="evidence" value="ECO:0007669"/>
    <property type="project" value="InterPro"/>
</dbReference>
<dbReference type="Pfam" id="PF02518">
    <property type="entry name" value="HATPase_c"/>
    <property type="match status" value="1"/>
</dbReference>
<dbReference type="PATRIC" id="fig|1300345.3.peg.2852"/>
<evidence type="ECO:0000313" key="8">
    <source>
        <dbReference type="Proteomes" id="UP000030518"/>
    </source>
</evidence>
<dbReference type="PANTHER" id="PTHR24421">
    <property type="entry name" value="NITRATE/NITRITE SENSOR PROTEIN NARX-RELATED"/>
    <property type="match status" value="1"/>
</dbReference>
<dbReference type="eggNOG" id="COG4585">
    <property type="taxonomic scope" value="Bacteria"/>
</dbReference>
<dbReference type="InterPro" id="IPR050482">
    <property type="entry name" value="Sensor_HK_TwoCompSys"/>
</dbReference>
<comment type="caution">
    <text evidence="7">The sequence shown here is derived from an EMBL/GenBank/DDBJ whole genome shotgun (WGS) entry which is preliminary data.</text>
</comment>
<evidence type="ECO:0000256" key="3">
    <source>
        <dbReference type="ARBA" id="ARBA00023012"/>
    </source>
</evidence>
<proteinExistence type="predicted"/>
<dbReference type="InterPro" id="IPR036890">
    <property type="entry name" value="HATPase_C_sf"/>
</dbReference>
<accession>A0A0A2WCV5</accession>
<organism evidence="7 8">
    <name type="scientific">Lysobacter dokdonensis DS-58</name>
    <dbReference type="NCBI Taxonomy" id="1300345"/>
    <lineage>
        <taxon>Bacteria</taxon>
        <taxon>Pseudomonadati</taxon>
        <taxon>Pseudomonadota</taxon>
        <taxon>Gammaproteobacteria</taxon>
        <taxon>Lysobacterales</taxon>
        <taxon>Lysobacteraceae</taxon>
        <taxon>Noviluteimonas</taxon>
    </lineage>
</organism>
<dbReference type="EMBL" id="JRKJ01000023">
    <property type="protein sequence ID" value="KGQ17951.1"/>
    <property type="molecule type" value="Genomic_DNA"/>
</dbReference>
<gene>
    <name evidence="7" type="ORF">LF41_1805</name>
</gene>
<dbReference type="GO" id="GO:0000155">
    <property type="term" value="F:phosphorelay sensor kinase activity"/>
    <property type="evidence" value="ECO:0007669"/>
    <property type="project" value="InterPro"/>
</dbReference>
<dbReference type="GO" id="GO:0046983">
    <property type="term" value="F:protein dimerization activity"/>
    <property type="evidence" value="ECO:0007669"/>
    <property type="project" value="InterPro"/>
</dbReference>
<keyword evidence="2 7" id="KW-0418">Kinase</keyword>
<dbReference type="Proteomes" id="UP000030518">
    <property type="component" value="Unassembled WGS sequence"/>
</dbReference>
<dbReference type="RefSeq" id="WP_084073702.1">
    <property type="nucleotide sequence ID" value="NZ_JRKJ01000023.1"/>
</dbReference>
<dbReference type="InterPro" id="IPR003594">
    <property type="entry name" value="HATPase_dom"/>
</dbReference>
<evidence type="ECO:0000256" key="2">
    <source>
        <dbReference type="ARBA" id="ARBA00022777"/>
    </source>
</evidence>
<dbReference type="OrthoDB" id="9797605at2"/>
<evidence type="ECO:0000256" key="1">
    <source>
        <dbReference type="ARBA" id="ARBA00022679"/>
    </source>
</evidence>
<dbReference type="CDD" id="cd16917">
    <property type="entry name" value="HATPase_UhpB-NarQ-NarX-like"/>
    <property type="match status" value="1"/>
</dbReference>
<dbReference type="SUPFAM" id="SSF55874">
    <property type="entry name" value="ATPase domain of HSP90 chaperone/DNA topoisomerase II/histidine kinase"/>
    <property type="match status" value="1"/>
</dbReference>
<dbReference type="AlphaFoldDB" id="A0A0A2WCV5"/>
<dbReference type="Gene3D" id="3.30.565.10">
    <property type="entry name" value="Histidine kinase-like ATPase, C-terminal domain"/>
    <property type="match status" value="1"/>
</dbReference>
<feature type="domain" description="Signal transduction histidine kinase subgroup 3 dimerisation and phosphoacceptor" evidence="6">
    <location>
        <begin position="204"/>
        <end position="269"/>
    </location>
</feature>
<dbReference type="PANTHER" id="PTHR24421:SF63">
    <property type="entry name" value="SENSOR HISTIDINE KINASE DESK"/>
    <property type="match status" value="1"/>
</dbReference>
<keyword evidence="3" id="KW-0902">Two-component regulatory system</keyword>
<evidence type="ECO:0000259" key="5">
    <source>
        <dbReference type="Pfam" id="PF02518"/>
    </source>
</evidence>
<dbReference type="Gene3D" id="1.20.5.1930">
    <property type="match status" value="1"/>
</dbReference>
<dbReference type="Pfam" id="PF07730">
    <property type="entry name" value="HisKA_3"/>
    <property type="match status" value="1"/>
</dbReference>
<keyword evidence="8" id="KW-1185">Reference proteome</keyword>
<sequence length="391" mass="42828">MHLAAAAPIPPRIARVLARCGFAPAPDSAIADLIRQGKSPWTDAVHLLWSMWVFITPMFGLGYTWKWVGLTALSYPVFIALYAKTLLSSRRISDRYAYGMAALCFVLLPWYPSGISYFVFGCVMLHAGKRHRAIPVYLVQWLVLNALYAGIATLIGYPWQMIVWMPVMTLIIGLIVNVERAAADKDIALKLSHDEVRRLAATAERERIGRDLHDLLGHTLSLITLKLELARKLSERDPAASRRELEEAERVARHALAEVRSAVTGIRSSADLAAELASARLLLESSNVHLEYEGPPLGLPPDIERGLSLVVREAATNIARHAQATSARVAFESDPRSVRLCVEDNGRGGVAEDGNGLAGMRDRVRCMGGTMSIESPKGQGTKVLVRVGLPA</sequence>
<evidence type="ECO:0000313" key="7">
    <source>
        <dbReference type="EMBL" id="KGQ17951.1"/>
    </source>
</evidence>
<keyword evidence="4" id="KW-1133">Transmembrane helix</keyword>
<keyword evidence="1" id="KW-0808">Transferase</keyword>
<feature type="transmembrane region" description="Helical" evidence="4">
    <location>
        <begin position="137"/>
        <end position="155"/>
    </location>
</feature>
<reference evidence="7 8" key="1">
    <citation type="submission" date="2014-09" db="EMBL/GenBank/DDBJ databases">
        <title>Genome sequences of Lysobacter dokdonensis DS-58.</title>
        <authorList>
            <person name="Kim J.F."/>
            <person name="Kwak M.-J."/>
        </authorList>
    </citation>
    <scope>NUCLEOTIDE SEQUENCE [LARGE SCALE GENOMIC DNA]</scope>
    <source>
        <strain evidence="7 8">DS-58</strain>
    </source>
</reference>
<feature type="transmembrane region" description="Helical" evidence="4">
    <location>
        <begin position="96"/>
        <end position="125"/>
    </location>
</feature>